<evidence type="ECO:0000256" key="7">
    <source>
        <dbReference type="ARBA" id="ARBA00022737"/>
    </source>
</evidence>
<dbReference type="GO" id="GO:0005886">
    <property type="term" value="C:plasma membrane"/>
    <property type="evidence" value="ECO:0007669"/>
    <property type="project" value="TreeGrafter"/>
</dbReference>
<keyword evidence="4" id="KW-0433">Leucine-rich repeat</keyword>
<dbReference type="Pfam" id="PF01582">
    <property type="entry name" value="TIR"/>
    <property type="match status" value="1"/>
</dbReference>
<evidence type="ECO:0000256" key="4">
    <source>
        <dbReference type="ARBA" id="ARBA00022614"/>
    </source>
</evidence>
<name>A0A8C3Q481_GEOPR</name>
<dbReference type="SMART" id="SM00369">
    <property type="entry name" value="LRR_TYP"/>
    <property type="match status" value="4"/>
</dbReference>
<dbReference type="GO" id="GO:0035663">
    <property type="term" value="F:Toll-like receptor 2 binding"/>
    <property type="evidence" value="ECO:0007669"/>
    <property type="project" value="TreeGrafter"/>
</dbReference>
<accession>A0A8U8B538</accession>
<dbReference type="GO" id="GO:0071723">
    <property type="term" value="F:lipopeptide binding"/>
    <property type="evidence" value="ECO:0007669"/>
    <property type="project" value="TreeGrafter"/>
</dbReference>
<keyword evidence="11" id="KW-0675">Receptor</keyword>
<dbReference type="InterPro" id="IPR003591">
    <property type="entry name" value="Leu-rich_rpt_typical-subtyp"/>
</dbReference>
<keyword evidence="5" id="KW-0812">Transmembrane</keyword>
<dbReference type="FunFam" id="3.40.50.10140:FF:000001">
    <property type="entry name" value="Toll-like receptor 2"/>
    <property type="match status" value="1"/>
</dbReference>
<evidence type="ECO:0000256" key="11">
    <source>
        <dbReference type="ARBA" id="ARBA00023170"/>
    </source>
</evidence>
<keyword evidence="9" id="KW-1133">Transmembrane helix</keyword>
<dbReference type="FunFam" id="3.80.10.10:FF:001359">
    <property type="entry name" value="Toll-like receptor 1"/>
    <property type="match status" value="1"/>
</dbReference>
<dbReference type="InterPro" id="IPR001611">
    <property type="entry name" value="Leu-rich_rpt"/>
</dbReference>
<keyword evidence="13" id="KW-0395">Inflammatory response</keyword>
<organism evidence="14 15">
    <name type="scientific">Geospiza parvula</name>
    <name type="common">Small tree-finch</name>
    <name type="synonym">Camarhynchus parvulus</name>
    <dbReference type="NCBI Taxonomy" id="87175"/>
    <lineage>
        <taxon>Eukaryota</taxon>
        <taxon>Metazoa</taxon>
        <taxon>Chordata</taxon>
        <taxon>Craniata</taxon>
        <taxon>Vertebrata</taxon>
        <taxon>Euteleostomi</taxon>
        <taxon>Archelosauria</taxon>
        <taxon>Archosauria</taxon>
        <taxon>Dinosauria</taxon>
        <taxon>Saurischia</taxon>
        <taxon>Theropoda</taxon>
        <taxon>Coelurosauria</taxon>
        <taxon>Aves</taxon>
        <taxon>Neognathae</taxon>
        <taxon>Neoaves</taxon>
        <taxon>Telluraves</taxon>
        <taxon>Australaves</taxon>
        <taxon>Passeriformes</taxon>
        <taxon>Thraupidae</taxon>
        <taxon>Camarhynchus</taxon>
    </lineage>
</organism>
<dbReference type="Ensembl" id="ENSCPVT00000001268.2">
    <property type="protein sequence ID" value="ENSCPVP00000001215.2"/>
    <property type="gene ID" value="ENSCPVG00000000916.2"/>
</dbReference>
<dbReference type="PANTHER" id="PTHR24365:SF422">
    <property type="entry name" value="TOLL-LIKE RECEPTOR 6"/>
    <property type="match status" value="1"/>
</dbReference>
<dbReference type="SUPFAM" id="SSF52200">
    <property type="entry name" value="Toll/Interleukin receptor TIR domain"/>
    <property type="match status" value="1"/>
</dbReference>
<comment type="subcellular location">
    <subcellularLocation>
        <location evidence="1">Membrane</location>
        <topology evidence="1">Single-pass type I membrane protein</topology>
    </subcellularLocation>
</comment>
<evidence type="ECO:0000256" key="13">
    <source>
        <dbReference type="ARBA" id="ARBA00023198"/>
    </source>
</evidence>
<evidence type="ECO:0000313" key="15">
    <source>
        <dbReference type="Proteomes" id="UP000694382"/>
    </source>
</evidence>
<dbReference type="PROSITE" id="PS50104">
    <property type="entry name" value="TIR"/>
    <property type="match status" value="1"/>
</dbReference>
<evidence type="ECO:0000256" key="12">
    <source>
        <dbReference type="ARBA" id="ARBA00023180"/>
    </source>
</evidence>
<evidence type="ECO:0000256" key="9">
    <source>
        <dbReference type="ARBA" id="ARBA00022989"/>
    </source>
</evidence>
<keyword evidence="8" id="KW-0391">Immunity</keyword>
<keyword evidence="15" id="KW-1185">Reference proteome</keyword>
<evidence type="ECO:0000256" key="3">
    <source>
        <dbReference type="ARBA" id="ARBA00022588"/>
    </source>
</evidence>
<keyword evidence="3" id="KW-0399">Innate immunity</keyword>
<dbReference type="InterPro" id="IPR000157">
    <property type="entry name" value="TIR_dom"/>
</dbReference>
<keyword evidence="6" id="KW-0732">Signal</keyword>
<evidence type="ECO:0000256" key="6">
    <source>
        <dbReference type="ARBA" id="ARBA00022729"/>
    </source>
</evidence>
<evidence type="ECO:0000313" key="14">
    <source>
        <dbReference type="Ensembl" id="ENSCPVP00000001215.2"/>
    </source>
</evidence>
<evidence type="ECO:0000256" key="5">
    <source>
        <dbReference type="ARBA" id="ARBA00022692"/>
    </source>
</evidence>
<dbReference type="GO" id="GO:0006954">
    <property type="term" value="P:inflammatory response"/>
    <property type="evidence" value="ECO:0007669"/>
    <property type="project" value="UniProtKB-KW"/>
</dbReference>
<dbReference type="AlphaFoldDB" id="A0A8C3Q481"/>
<keyword evidence="7" id="KW-0677">Repeat</keyword>
<dbReference type="InterPro" id="IPR032675">
    <property type="entry name" value="LRR_dom_sf"/>
</dbReference>
<keyword evidence="10" id="KW-0472">Membrane</keyword>
<evidence type="ECO:0000256" key="1">
    <source>
        <dbReference type="ARBA" id="ARBA00004479"/>
    </source>
</evidence>
<dbReference type="InterPro" id="IPR035897">
    <property type="entry name" value="Toll_tir_struct_dom_sf"/>
</dbReference>
<dbReference type="PROSITE" id="PS51450">
    <property type="entry name" value="LRR"/>
    <property type="match status" value="1"/>
</dbReference>
<dbReference type="SUPFAM" id="SSF52058">
    <property type="entry name" value="L domain-like"/>
    <property type="match status" value="1"/>
</dbReference>
<evidence type="ECO:0000256" key="2">
    <source>
        <dbReference type="ARBA" id="ARBA00009634"/>
    </source>
</evidence>
<proteinExistence type="inferred from homology"/>
<dbReference type="Gene3D" id="3.40.50.10140">
    <property type="entry name" value="Toll/interleukin-1 receptor homology (TIR) domain"/>
    <property type="match status" value="1"/>
</dbReference>
<dbReference type="Proteomes" id="UP000694382">
    <property type="component" value="Chromosome 4"/>
</dbReference>
<keyword evidence="12" id="KW-0325">Glycoprotein</keyword>
<dbReference type="InterPro" id="IPR000483">
    <property type="entry name" value="Cys-rich_flank_reg_C"/>
</dbReference>
<dbReference type="PRINTS" id="PR01537">
    <property type="entry name" value="INTRLKN1R1F"/>
</dbReference>
<dbReference type="GO" id="GO:0002224">
    <property type="term" value="P:toll-like receptor signaling pathway"/>
    <property type="evidence" value="ECO:0007669"/>
    <property type="project" value="TreeGrafter"/>
</dbReference>
<comment type="similarity">
    <text evidence="2">Belongs to the Toll-like receptor family.</text>
</comment>
<reference evidence="14" key="3">
    <citation type="submission" date="2025-09" db="UniProtKB">
        <authorList>
            <consortium name="Ensembl"/>
        </authorList>
    </citation>
    <scope>IDENTIFICATION</scope>
</reference>
<reference evidence="14" key="1">
    <citation type="submission" date="2020-02" db="EMBL/GenBank/DDBJ databases">
        <authorList>
            <person name="Enbody D E."/>
            <person name="Pettersson E M."/>
        </authorList>
    </citation>
    <scope>NUCLEOTIDE SEQUENCE [LARGE SCALE GENOMIC DNA]</scope>
</reference>
<accession>A0A8C3Q481</accession>
<reference evidence="14" key="2">
    <citation type="submission" date="2025-08" db="UniProtKB">
        <authorList>
            <consortium name="Ensembl"/>
        </authorList>
    </citation>
    <scope>IDENTIFICATION</scope>
</reference>
<protein>
    <submittedName>
        <fullName evidence="14">Uncharacterized protein</fullName>
    </submittedName>
</protein>
<dbReference type="GO" id="GO:0038023">
    <property type="term" value="F:signaling receptor activity"/>
    <property type="evidence" value="ECO:0007669"/>
    <property type="project" value="TreeGrafter"/>
</dbReference>
<evidence type="ECO:0000256" key="8">
    <source>
        <dbReference type="ARBA" id="ARBA00022859"/>
    </source>
</evidence>
<dbReference type="GO" id="GO:0045087">
    <property type="term" value="P:innate immune response"/>
    <property type="evidence" value="ECO:0007669"/>
    <property type="project" value="UniProtKB-KW"/>
</dbReference>
<dbReference type="SMART" id="SM00082">
    <property type="entry name" value="LRRCT"/>
    <property type="match status" value="1"/>
</dbReference>
<dbReference type="Gene3D" id="3.80.10.10">
    <property type="entry name" value="Ribonuclease Inhibitor"/>
    <property type="match status" value="1"/>
</dbReference>
<dbReference type="SMART" id="SM00255">
    <property type="entry name" value="TIR"/>
    <property type="match status" value="1"/>
</dbReference>
<dbReference type="GO" id="GO:0071221">
    <property type="term" value="P:cellular response to bacterial lipopeptide"/>
    <property type="evidence" value="ECO:0007669"/>
    <property type="project" value="TreeGrafter"/>
</dbReference>
<dbReference type="PANTHER" id="PTHR24365">
    <property type="entry name" value="TOLL-LIKE RECEPTOR"/>
    <property type="match status" value="1"/>
</dbReference>
<dbReference type="Pfam" id="PF13855">
    <property type="entry name" value="LRR_8"/>
    <property type="match status" value="2"/>
</dbReference>
<evidence type="ECO:0000256" key="10">
    <source>
        <dbReference type="ARBA" id="ARBA00023136"/>
    </source>
</evidence>
<sequence>MTLNTNFLRNVFLCKCLFALTFWNHVNLSVEVELFTSVSNNLPEDDSNQKITSLPHLYTKSHPSKADGDWVVIQNTTESLSLSEIRNEHVKSLIALLSNFRQGSKLQNLTLTNVSVNWNDLMAIFQTVWHSSVEYFNINNVTQLSQVQSYDFDYSGTSMKALTMKKIIITDMYFTQDDLYRIFADMNIADMTIADSEMIHMLCPSYKSPFRYLNFLKNDLTDFLFQKCDNLLELETLILQKNKFESLLKVSFMTSRMKSLKYLDMSNNLLRHDGAGVQCQWAESLAELDLSSNQLVDAVFECLPVNVKKLSLHNNQISHVPSRVAELKSLEELNLASNRLADLPGCSGFTSLQFLNVEMNSILTPSADFFQSCPRVRELQAGHNPFKCSCELQAFIRLERRSGGKLFGWPAAYVCEYPEGLRGTELKDFHLSPLACNTTLLLVTALLLTLLLVAVVAFLCIYLDVPWYVRMTWQWTQTKRRAWHNRPADQEAVLQFHAFISYSERDSPWVKNELIPNLERGEGCVQLCQHERNFIPGKSIVENIINCIEKSYRSIFVLSPNFVQSEWCHYELYFAHHKLFSENSNSLILILLEPIPPYLIPARYHKLKALMAKRTYMEWPKERSKRALFWANLRAAISINLPKADENSYEETD</sequence>